<keyword evidence="2" id="KW-1185">Reference proteome</keyword>
<organism evidence="1 2">
    <name type="scientific">Belnapia mucosa</name>
    <dbReference type="NCBI Taxonomy" id="2804532"/>
    <lineage>
        <taxon>Bacteria</taxon>
        <taxon>Pseudomonadati</taxon>
        <taxon>Pseudomonadota</taxon>
        <taxon>Alphaproteobacteria</taxon>
        <taxon>Acetobacterales</taxon>
        <taxon>Roseomonadaceae</taxon>
        <taxon>Belnapia</taxon>
    </lineage>
</organism>
<evidence type="ECO:0008006" key="3">
    <source>
        <dbReference type="Google" id="ProtNLM"/>
    </source>
</evidence>
<comment type="caution">
    <text evidence="1">The sequence shown here is derived from an EMBL/GenBank/DDBJ whole genome shotgun (WGS) entry which is preliminary data.</text>
</comment>
<dbReference type="RefSeq" id="WP_202828588.1">
    <property type="nucleotide sequence ID" value="NZ_JAEUXJ010000020.1"/>
</dbReference>
<name>A0ABS1VB13_9PROT</name>
<evidence type="ECO:0000313" key="2">
    <source>
        <dbReference type="Proteomes" id="UP000606490"/>
    </source>
</evidence>
<gene>
    <name evidence="1" type="ORF">JMJ55_26300</name>
</gene>
<evidence type="ECO:0000313" key="1">
    <source>
        <dbReference type="EMBL" id="MBL6458848.1"/>
    </source>
</evidence>
<sequence>MDEAVTSAEAGPPAVVPVEQGGGLAPAGVAALASAQAYARQALAPETLRTYAADWAHF</sequence>
<proteinExistence type="predicted"/>
<dbReference type="EMBL" id="JAEUXJ010000020">
    <property type="protein sequence ID" value="MBL6458848.1"/>
    <property type="molecule type" value="Genomic_DNA"/>
</dbReference>
<protein>
    <recommendedName>
        <fullName evidence="3">Integrase</fullName>
    </recommendedName>
</protein>
<reference evidence="1 2" key="1">
    <citation type="submission" date="2021-01" db="EMBL/GenBank/DDBJ databases">
        <title>Belnapia mucosa sp. nov. and Belnapia arida sp. nov., isolated from the Tabernas Desert (Almeria, Spain).</title>
        <authorList>
            <person name="Molina-Menor E."/>
            <person name="Vidal-Verdu A."/>
            <person name="Calonge A."/>
            <person name="Satari L."/>
            <person name="Pereto Magraner J."/>
            <person name="Porcar Miralles M."/>
        </authorList>
    </citation>
    <scope>NUCLEOTIDE SEQUENCE [LARGE SCALE GENOMIC DNA]</scope>
    <source>
        <strain evidence="1 2">T6</strain>
    </source>
</reference>
<accession>A0ABS1VB13</accession>
<dbReference type="Proteomes" id="UP000606490">
    <property type="component" value="Unassembled WGS sequence"/>
</dbReference>